<name>A0A1B7YE60_COLHI</name>
<comment type="caution">
    <text evidence="2">The sequence shown here is derived from an EMBL/GenBank/DDBJ whole genome shotgun (WGS) entry which is preliminary data.</text>
</comment>
<organism evidence="2 3">
    <name type="scientific">Colletotrichum higginsianum (strain IMI 349063)</name>
    <name type="common">Crucifer anthracnose fungus</name>
    <dbReference type="NCBI Taxonomy" id="759273"/>
    <lineage>
        <taxon>Eukaryota</taxon>
        <taxon>Fungi</taxon>
        <taxon>Dikarya</taxon>
        <taxon>Ascomycota</taxon>
        <taxon>Pezizomycotina</taxon>
        <taxon>Sordariomycetes</taxon>
        <taxon>Hypocreomycetidae</taxon>
        <taxon>Glomerellales</taxon>
        <taxon>Glomerellaceae</taxon>
        <taxon>Colletotrichum</taxon>
        <taxon>Colletotrichum destructivum species complex</taxon>
    </lineage>
</organism>
<evidence type="ECO:0000256" key="1">
    <source>
        <dbReference type="SAM" id="MobiDB-lite"/>
    </source>
</evidence>
<proteinExistence type="predicted"/>
<dbReference type="KEGG" id="chig:CH63R_06059"/>
<accession>A0A1B7YE60</accession>
<keyword evidence="3" id="KW-1185">Reference proteome</keyword>
<protein>
    <submittedName>
        <fullName evidence="2">Uncharacterized protein</fullName>
    </submittedName>
</protein>
<dbReference type="EMBL" id="LTAN01000004">
    <property type="protein sequence ID" value="OBR10367.1"/>
    <property type="molecule type" value="Genomic_DNA"/>
</dbReference>
<dbReference type="GeneID" id="28865141"/>
<feature type="region of interest" description="Disordered" evidence="1">
    <location>
        <begin position="1"/>
        <end position="53"/>
    </location>
</feature>
<evidence type="ECO:0000313" key="2">
    <source>
        <dbReference type="EMBL" id="OBR10367.1"/>
    </source>
</evidence>
<sequence>MLPTHLLSPPISTPASCADRPPHPRQRGAVDSSARPRFGVRINGDDGTENRVSAPPRLSALVRIRLLREGTKVWDDHLSVRQGEAVSERQVSRDQAEKK</sequence>
<gene>
    <name evidence="2" type="ORF">CH63R_06059</name>
</gene>
<dbReference type="VEuPathDB" id="FungiDB:CH63R_06059"/>
<dbReference type="AlphaFoldDB" id="A0A1B7YE60"/>
<dbReference type="RefSeq" id="XP_018158884.1">
    <property type="nucleotide sequence ID" value="XM_018301034.1"/>
</dbReference>
<dbReference type="Proteomes" id="UP000092177">
    <property type="component" value="Chromosome 4"/>
</dbReference>
<evidence type="ECO:0000313" key="3">
    <source>
        <dbReference type="Proteomes" id="UP000092177"/>
    </source>
</evidence>
<reference evidence="3" key="1">
    <citation type="journal article" date="2017" name="BMC Genomics">
        <title>Gapless genome assembly of Colletotrichum higginsianum reveals chromosome structure and association of transposable elements with secondary metabolite gene clusters.</title>
        <authorList>
            <person name="Dallery J.-F."/>
            <person name="Lapalu N."/>
            <person name="Zampounis A."/>
            <person name="Pigne S."/>
            <person name="Luyten I."/>
            <person name="Amselem J."/>
            <person name="Wittenberg A.H.J."/>
            <person name="Zhou S."/>
            <person name="de Queiroz M.V."/>
            <person name="Robin G.P."/>
            <person name="Auger A."/>
            <person name="Hainaut M."/>
            <person name="Henrissat B."/>
            <person name="Kim K.-T."/>
            <person name="Lee Y.-H."/>
            <person name="Lespinet O."/>
            <person name="Schwartz D.C."/>
            <person name="Thon M.R."/>
            <person name="O'Connell R.J."/>
        </authorList>
    </citation>
    <scope>NUCLEOTIDE SEQUENCE [LARGE SCALE GENOMIC DNA]</scope>
    <source>
        <strain evidence="3">IMI 349063</strain>
    </source>
</reference>